<dbReference type="EMBL" id="AP026866">
    <property type="protein sequence ID" value="BDS06446.1"/>
    <property type="molecule type" value="Genomic_DNA"/>
</dbReference>
<dbReference type="SUPFAM" id="SSF48452">
    <property type="entry name" value="TPR-like"/>
    <property type="match status" value="1"/>
</dbReference>
<dbReference type="SMART" id="SM00028">
    <property type="entry name" value="TPR"/>
    <property type="match status" value="4"/>
</dbReference>
<dbReference type="InterPro" id="IPR019734">
    <property type="entry name" value="TPR_rpt"/>
</dbReference>
<dbReference type="InterPro" id="IPR011990">
    <property type="entry name" value="TPR-like_helical_dom_sf"/>
</dbReference>
<protein>
    <recommendedName>
        <fullName evidence="3">Tetratricopeptide repeat protein</fullName>
    </recommendedName>
</protein>
<feature type="repeat" description="TPR" evidence="1">
    <location>
        <begin position="43"/>
        <end position="76"/>
    </location>
</feature>
<evidence type="ECO:0000313" key="2">
    <source>
        <dbReference type="EMBL" id="BDS06446.1"/>
    </source>
</evidence>
<proteinExistence type="predicted"/>
<keyword evidence="1" id="KW-0802">TPR repeat</keyword>
<reference evidence="2" key="1">
    <citation type="submission" date="2024-07" db="EMBL/GenBank/DDBJ databases">
        <title>Complete genome sequence of Verrucomicrobiaceae bacterium NT6N.</title>
        <authorList>
            <person name="Huang C."/>
            <person name="Takami H."/>
            <person name="Hamasaki K."/>
        </authorList>
    </citation>
    <scope>NUCLEOTIDE SEQUENCE</scope>
    <source>
        <strain evidence="2">NT6N</strain>
    </source>
</reference>
<evidence type="ECO:0008006" key="3">
    <source>
        <dbReference type="Google" id="ProtNLM"/>
    </source>
</evidence>
<name>A0AAT9FKB5_9BACT</name>
<gene>
    <name evidence="2" type="ORF">NT6N_14860</name>
</gene>
<organism evidence="2">
    <name type="scientific">Oceaniferula spumae</name>
    <dbReference type="NCBI Taxonomy" id="2979115"/>
    <lineage>
        <taxon>Bacteria</taxon>
        <taxon>Pseudomonadati</taxon>
        <taxon>Verrucomicrobiota</taxon>
        <taxon>Verrucomicrobiia</taxon>
        <taxon>Verrucomicrobiales</taxon>
        <taxon>Verrucomicrobiaceae</taxon>
        <taxon>Oceaniferula</taxon>
    </lineage>
</organism>
<evidence type="ECO:0000256" key="1">
    <source>
        <dbReference type="PROSITE-ProRule" id="PRU00339"/>
    </source>
</evidence>
<dbReference type="AlphaFoldDB" id="A0AAT9FKB5"/>
<dbReference type="Pfam" id="PF13181">
    <property type="entry name" value="TPR_8"/>
    <property type="match status" value="1"/>
</dbReference>
<sequence length="301" mass="33743">MFARISSIMLASAMLSLTGLRAHESAEHTLEHLNIELKKERTPAHLYQRALAYRSLGQLQKAKPDLLEAIKLAPKNLGYRIELGSLELAAHNSDGALQSATQAMPLATTPEQRAALHMLRAEAYHVSSKAKPSLQACQLAFKEKPKGEIEWFLLRSENQRVLKLHDQRISNLKTGMELHPSAVLKAHWVDSMIDAGKFQDSLKIIDSELKDRRWKSDWQVKRARALYGLKQNAQAETALYSALAEIQQRLNPKRPDPLLLADQGTAHALLGNRAAAQSCLDKLRRHRAAPWITSPLESLLK</sequence>
<dbReference type="PROSITE" id="PS50005">
    <property type="entry name" value="TPR"/>
    <property type="match status" value="1"/>
</dbReference>
<dbReference type="KEGG" id="osu:NT6N_14860"/>
<dbReference type="Gene3D" id="1.25.40.10">
    <property type="entry name" value="Tetratricopeptide repeat domain"/>
    <property type="match status" value="2"/>
</dbReference>
<accession>A0AAT9FKB5</accession>